<sequence length="186" mass="20273">MRFSFLPIVILMMPILEIAGFIIVGKAIGLWLTLALVLFTSFLGLLILRLGGIGMVRNLQDAGRTGAQPADELVNGAMRVVAGILLIIPGFITDILGLLLLSTTVRRFFWKAFGPRVVVAGSFRQPGQQSGHQAGPQQGDYSGFRNGPGHAGSSKVVDLDEDDFHREEQKDSPWSHKPDDRDLPKP</sequence>
<evidence type="ECO:0000256" key="2">
    <source>
        <dbReference type="SAM" id="Phobius"/>
    </source>
</evidence>
<name>A0A1S7NJZ1_9HYPH</name>
<reference evidence="4" key="1">
    <citation type="submission" date="2016-01" db="EMBL/GenBank/DDBJ databases">
        <authorList>
            <person name="Regsiter A."/>
            <person name="william w."/>
        </authorList>
    </citation>
    <scope>NUCLEOTIDE SEQUENCE [LARGE SCALE GENOMIC DNA]</scope>
    <source>
        <strain evidence="4">CFBP 6623</strain>
    </source>
</reference>
<gene>
    <name evidence="3" type="primary">fxsA</name>
    <name evidence="3" type="ORF">AGR3A_Cc10047</name>
</gene>
<accession>A0A1S7NJZ1</accession>
<feature type="transmembrane region" description="Helical" evidence="2">
    <location>
        <begin position="31"/>
        <end position="56"/>
    </location>
</feature>
<keyword evidence="4" id="KW-1185">Reference proteome</keyword>
<dbReference type="AlphaFoldDB" id="A0A1S7NJZ1"/>
<dbReference type="Proteomes" id="UP000191988">
    <property type="component" value="Unassembled WGS sequence"/>
</dbReference>
<keyword evidence="2" id="KW-0472">Membrane</keyword>
<dbReference type="PANTHER" id="PTHR35335">
    <property type="entry name" value="UPF0716 PROTEIN FXSA"/>
    <property type="match status" value="1"/>
</dbReference>
<proteinExistence type="predicted"/>
<feature type="transmembrane region" description="Helical" evidence="2">
    <location>
        <begin position="6"/>
        <end position="24"/>
    </location>
</feature>
<keyword evidence="2" id="KW-0812">Transmembrane</keyword>
<evidence type="ECO:0000313" key="3">
    <source>
        <dbReference type="EMBL" id="CUX08159.1"/>
    </source>
</evidence>
<dbReference type="GO" id="GO:0016020">
    <property type="term" value="C:membrane"/>
    <property type="evidence" value="ECO:0007669"/>
    <property type="project" value="InterPro"/>
</dbReference>
<keyword evidence="2" id="KW-1133">Transmembrane helix</keyword>
<feature type="region of interest" description="Disordered" evidence="1">
    <location>
        <begin position="125"/>
        <end position="186"/>
    </location>
</feature>
<dbReference type="NCBIfam" id="NF008528">
    <property type="entry name" value="PRK11463.1-2"/>
    <property type="match status" value="1"/>
</dbReference>
<evidence type="ECO:0000313" key="4">
    <source>
        <dbReference type="Proteomes" id="UP000191988"/>
    </source>
</evidence>
<dbReference type="RefSeq" id="WP_046799708.1">
    <property type="nucleotide sequence ID" value="NZ_LT009723.1"/>
</dbReference>
<organism evidence="3 4">
    <name type="scientific">Agrobacterium tomkonis CFBP 6623</name>
    <dbReference type="NCBI Taxonomy" id="1183432"/>
    <lineage>
        <taxon>Bacteria</taxon>
        <taxon>Pseudomonadati</taxon>
        <taxon>Pseudomonadota</taxon>
        <taxon>Alphaproteobacteria</taxon>
        <taxon>Hyphomicrobiales</taxon>
        <taxon>Rhizobiaceae</taxon>
        <taxon>Rhizobium/Agrobacterium group</taxon>
        <taxon>Agrobacterium</taxon>
        <taxon>Agrobacterium tumefaciens complex</taxon>
    </lineage>
</organism>
<feature type="transmembrane region" description="Helical" evidence="2">
    <location>
        <begin position="76"/>
        <end position="101"/>
    </location>
</feature>
<dbReference type="InterPro" id="IPR007313">
    <property type="entry name" value="FxsA"/>
</dbReference>
<protein>
    <submittedName>
        <fullName evidence="3">Phage T7 F exclusion suppressor FxsA</fullName>
    </submittedName>
</protein>
<dbReference type="Pfam" id="PF04186">
    <property type="entry name" value="FxsA"/>
    <property type="match status" value="1"/>
</dbReference>
<feature type="compositionally biased region" description="Polar residues" evidence="1">
    <location>
        <begin position="125"/>
        <end position="140"/>
    </location>
</feature>
<dbReference type="EMBL" id="FBWK01000001">
    <property type="protein sequence ID" value="CUX08159.1"/>
    <property type="molecule type" value="Genomic_DNA"/>
</dbReference>
<feature type="compositionally biased region" description="Basic and acidic residues" evidence="1">
    <location>
        <begin position="163"/>
        <end position="186"/>
    </location>
</feature>
<dbReference type="STRING" id="1183432.AGR3A_Cc10047"/>
<evidence type="ECO:0000256" key="1">
    <source>
        <dbReference type="SAM" id="MobiDB-lite"/>
    </source>
</evidence>
<dbReference type="PANTHER" id="PTHR35335:SF1">
    <property type="entry name" value="UPF0716 PROTEIN FXSA"/>
    <property type="match status" value="1"/>
</dbReference>